<dbReference type="RefSeq" id="WP_153362445.1">
    <property type="nucleotide sequence ID" value="NZ_JABGDC010000255.1"/>
</dbReference>
<dbReference type="Proteomes" id="UP000321490">
    <property type="component" value="Unassembled WGS sequence"/>
</dbReference>
<name>A0A562IXP3_9ACTN</name>
<dbReference type="AlphaFoldDB" id="A0A562IXP3"/>
<evidence type="ECO:0000313" key="3">
    <source>
        <dbReference type="Proteomes" id="UP000321490"/>
    </source>
</evidence>
<comment type="caution">
    <text evidence="2">The sequence shown here is derived from an EMBL/GenBank/DDBJ whole genome shotgun (WGS) entry which is preliminary data.</text>
</comment>
<keyword evidence="3" id="KW-1185">Reference proteome</keyword>
<feature type="region of interest" description="Disordered" evidence="1">
    <location>
        <begin position="59"/>
        <end position="84"/>
    </location>
</feature>
<organism evidence="2 3">
    <name type="scientific">Modestobacter roseus</name>
    <dbReference type="NCBI Taxonomy" id="1181884"/>
    <lineage>
        <taxon>Bacteria</taxon>
        <taxon>Bacillati</taxon>
        <taxon>Actinomycetota</taxon>
        <taxon>Actinomycetes</taxon>
        <taxon>Geodermatophilales</taxon>
        <taxon>Geodermatophilaceae</taxon>
        <taxon>Modestobacter</taxon>
    </lineage>
</organism>
<dbReference type="OrthoDB" id="5179086at2"/>
<sequence>MSDTAVGTQTTTVGAQPDPFVVQVNWLLGATGGNEQLARRSGNRVSVRTLDNWTAGHYPRDKVTGDVPGQQTVTNTDMAVPVCR</sequence>
<protein>
    <submittedName>
        <fullName evidence="2">Uncharacterized protein</fullName>
    </submittedName>
</protein>
<proteinExistence type="predicted"/>
<evidence type="ECO:0000256" key="1">
    <source>
        <dbReference type="SAM" id="MobiDB-lite"/>
    </source>
</evidence>
<evidence type="ECO:0000313" key="2">
    <source>
        <dbReference type="EMBL" id="TWH75344.1"/>
    </source>
</evidence>
<reference evidence="2 3" key="1">
    <citation type="submission" date="2019-07" db="EMBL/GenBank/DDBJ databases">
        <title>R&amp;d 2014.</title>
        <authorList>
            <person name="Klenk H.-P."/>
        </authorList>
    </citation>
    <scope>NUCLEOTIDE SEQUENCE [LARGE SCALE GENOMIC DNA]</scope>
    <source>
        <strain evidence="2 3">DSM 45764</strain>
    </source>
</reference>
<gene>
    <name evidence="2" type="ORF">JD78_03900</name>
</gene>
<dbReference type="EMBL" id="VLKF01000001">
    <property type="protein sequence ID" value="TWH75344.1"/>
    <property type="molecule type" value="Genomic_DNA"/>
</dbReference>
<accession>A0A562IXP3</accession>